<dbReference type="AlphaFoldDB" id="A0A7J5UMR2"/>
<sequence length="564" mass="57181">MLDPVELADGRDPDGADPAAGPGTAVGALAAVDHHGRPGRRWCGRCRPTSRGAGAARCCAIPRWTSGSGGAAARPACRRGTSTVTRPGCGSTGPPGSASWWSRSAGATPGRGSRPSSRRPTRCDDRPEPGARSPEPGARSPALPGSRSLDWGLVSGTRHYLDHAATTAVRPEAAAAYAEELTRVGNPSSLHAAGRDARRRLEEAREQLAAALDAEPAEVIFTSGGTEADNLAVKGAYWARRAATPERVRLAVSAVEHHAVLEAAGWLAAHEGAVLDLLPVGADGVLDVPALQAHLDAHGRATAVVSVMWANNETGAAQPVERVVALAHAAGVPVHTDAVQAVGHVPVRFGASGVDALSLSGHKLGAPVGVGALLARRELGLSPVEHGGGQERGVRSGTLAVAGARALAAAVSAAVAEQEAEADRLRGLRDRLVAAALAMPGVTLSGPPITSSGPDEARLPGTAHLTIEGADADALLFGLDMAGIAASSGSACQAGVQEASHVLVAMGCSAEQARSALRFSLGWTSTAADVDAVAAALPGVVEQARRAHATRRPRPTTTTTRSVS</sequence>
<evidence type="ECO:0000256" key="2">
    <source>
        <dbReference type="ARBA" id="ARBA00006490"/>
    </source>
</evidence>
<dbReference type="Gene3D" id="3.90.1150.10">
    <property type="entry name" value="Aspartate Aminotransferase, domain 1"/>
    <property type="match status" value="1"/>
</dbReference>
<comment type="caution">
    <text evidence="12">The sequence shown here is derived from an EMBL/GenBank/DDBJ whole genome shotgun (WGS) entry which is preliminary data.</text>
</comment>
<accession>A0A7J5UMR2</accession>
<name>A0A7J5UMR2_9MICO</name>
<dbReference type="Pfam" id="PF00266">
    <property type="entry name" value="Aminotran_5"/>
    <property type="match status" value="1"/>
</dbReference>
<dbReference type="PANTHER" id="PTHR11601:SF34">
    <property type="entry name" value="CYSTEINE DESULFURASE"/>
    <property type="match status" value="1"/>
</dbReference>
<dbReference type="Proteomes" id="UP000451860">
    <property type="component" value="Unassembled WGS sequence"/>
</dbReference>
<reference evidence="12 13" key="1">
    <citation type="submission" date="2019-10" db="EMBL/GenBank/DDBJ databases">
        <title>Georgenia wutianyii sp. nov. and Georgenia yuyongxinii sp. nov. isolated from plateau pika (Ochotona curzoniae) in the Qinghai-Tibet plateau of China.</title>
        <authorList>
            <person name="Tian Z."/>
        </authorList>
    </citation>
    <scope>NUCLEOTIDE SEQUENCE [LARGE SCALE GENOMIC DNA]</scope>
    <source>
        <strain evidence="12 13">DSM 21501</strain>
    </source>
</reference>
<evidence type="ECO:0000313" key="13">
    <source>
        <dbReference type="Proteomes" id="UP000451860"/>
    </source>
</evidence>
<dbReference type="GO" id="GO:0046872">
    <property type="term" value="F:metal ion binding"/>
    <property type="evidence" value="ECO:0007669"/>
    <property type="project" value="UniProtKB-KW"/>
</dbReference>
<dbReference type="InterPro" id="IPR015422">
    <property type="entry name" value="PyrdxlP-dep_Trfase_small"/>
</dbReference>
<evidence type="ECO:0000256" key="5">
    <source>
        <dbReference type="ARBA" id="ARBA00022898"/>
    </source>
</evidence>
<keyword evidence="12" id="KW-0808">Transferase</keyword>
<dbReference type="InterPro" id="IPR015424">
    <property type="entry name" value="PyrdxlP-dep_Trfase"/>
</dbReference>
<keyword evidence="7" id="KW-0411">Iron-sulfur</keyword>
<feature type="region of interest" description="Disordered" evidence="10">
    <location>
        <begin position="64"/>
        <end position="149"/>
    </location>
</feature>
<dbReference type="InterPro" id="IPR015421">
    <property type="entry name" value="PyrdxlP-dep_Trfase_major"/>
</dbReference>
<dbReference type="OrthoDB" id="9808002at2"/>
<evidence type="ECO:0000256" key="10">
    <source>
        <dbReference type="SAM" id="MobiDB-lite"/>
    </source>
</evidence>
<feature type="compositionally biased region" description="Low complexity" evidence="10">
    <location>
        <begin position="555"/>
        <end position="564"/>
    </location>
</feature>
<dbReference type="SUPFAM" id="SSF53383">
    <property type="entry name" value="PLP-dependent transferases"/>
    <property type="match status" value="1"/>
</dbReference>
<evidence type="ECO:0000259" key="11">
    <source>
        <dbReference type="Pfam" id="PF00266"/>
    </source>
</evidence>
<evidence type="ECO:0000256" key="6">
    <source>
        <dbReference type="ARBA" id="ARBA00023004"/>
    </source>
</evidence>
<feature type="region of interest" description="Disordered" evidence="10">
    <location>
        <begin position="1"/>
        <end position="24"/>
    </location>
</feature>
<dbReference type="PANTHER" id="PTHR11601">
    <property type="entry name" value="CYSTEINE DESULFURYLASE FAMILY MEMBER"/>
    <property type="match status" value="1"/>
</dbReference>
<dbReference type="InterPro" id="IPR000192">
    <property type="entry name" value="Aminotrans_V_dom"/>
</dbReference>
<dbReference type="InterPro" id="IPR020578">
    <property type="entry name" value="Aminotrans_V_PyrdxlP_BS"/>
</dbReference>
<feature type="domain" description="Aminotransferase class V" evidence="11">
    <location>
        <begin position="159"/>
        <end position="533"/>
    </location>
</feature>
<dbReference type="GO" id="GO:0008483">
    <property type="term" value="F:transaminase activity"/>
    <property type="evidence" value="ECO:0007669"/>
    <property type="project" value="UniProtKB-KW"/>
</dbReference>
<dbReference type="Gene3D" id="3.40.640.10">
    <property type="entry name" value="Type I PLP-dependent aspartate aminotransferase-like (Major domain)"/>
    <property type="match status" value="1"/>
</dbReference>
<evidence type="ECO:0000256" key="7">
    <source>
        <dbReference type="ARBA" id="ARBA00023014"/>
    </source>
</evidence>
<dbReference type="GO" id="GO:0051536">
    <property type="term" value="F:iron-sulfur cluster binding"/>
    <property type="evidence" value="ECO:0007669"/>
    <property type="project" value="UniProtKB-KW"/>
</dbReference>
<protein>
    <recommendedName>
        <fullName evidence="3">cysteine desulfurase</fullName>
        <ecNumber evidence="3">2.8.1.7</ecNumber>
    </recommendedName>
</protein>
<evidence type="ECO:0000256" key="3">
    <source>
        <dbReference type="ARBA" id="ARBA00012239"/>
    </source>
</evidence>
<evidence type="ECO:0000256" key="8">
    <source>
        <dbReference type="ARBA" id="ARBA00050776"/>
    </source>
</evidence>
<dbReference type="FunFam" id="3.40.640.10:FF:000084">
    <property type="entry name" value="IscS-like cysteine desulfurase"/>
    <property type="match status" value="1"/>
</dbReference>
<dbReference type="EC" id="2.8.1.7" evidence="3"/>
<gene>
    <name evidence="12" type="ORF">GB883_13580</name>
</gene>
<organism evidence="12 13">
    <name type="scientific">Georgenia thermotolerans</name>
    <dbReference type="NCBI Taxonomy" id="527326"/>
    <lineage>
        <taxon>Bacteria</taxon>
        <taxon>Bacillati</taxon>
        <taxon>Actinomycetota</taxon>
        <taxon>Actinomycetes</taxon>
        <taxon>Micrococcales</taxon>
        <taxon>Bogoriellaceae</taxon>
        <taxon>Georgenia</taxon>
    </lineage>
</organism>
<dbReference type="EMBL" id="WHJE01000067">
    <property type="protein sequence ID" value="KAE8763550.1"/>
    <property type="molecule type" value="Genomic_DNA"/>
</dbReference>
<keyword evidence="13" id="KW-1185">Reference proteome</keyword>
<dbReference type="PROSITE" id="PS00595">
    <property type="entry name" value="AA_TRANSFER_CLASS_5"/>
    <property type="match status" value="1"/>
</dbReference>
<comment type="cofactor">
    <cofactor evidence="1 9">
        <name>pyridoxal 5'-phosphate</name>
        <dbReference type="ChEBI" id="CHEBI:597326"/>
    </cofactor>
</comment>
<dbReference type="Gene3D" id="1.10.260.50">
    <property type="match status" value="1"/>
</dbReference>
<evidence type="ECO:0000256" key="9">
    <source>
        <dbReference type="RuleBase" id="RU004504"/>
    </source>
</evidence>
<feature type="compositionally biased region" description="Low complexity" evidence="10">
    <location>
        <begin position="71"/>
        <end position="80"/>
    </location>
</feature>
<comment type="catalytic activity">
    <reaction evidence="8">
        <text>(sulfur carrier)-H + L-cysteine = (sulfur carrier)-SH + L-alanine</text>
        <dbReference type="Rhea" id="RHEA:43892"/>
        <dbReference type="Rhea" id="RHEA-COMP:14737"/>
        <dbReference type="Rhea" id="RHEA-COMP:14739"/>
        <dbReference type="ChEBI" id="CHEBI:29917"/>
        <dbReference type="ChEBI" id="CHEBI:35235"/>
        <dbReference type="ChEBI" id="CHEBI:57972"/>
        <dbReference type="ChEBI" id="CHEBI:64428"/>
        <dbReference type="EC" id="2.8.1.7"/>
    </reaction>
</comment>
<keyword evidence="5" id="KW-0663">Pyridoxal phosphate</keyword>
<feature type="compositionally biased region" description="Low complexity" evidence="10">
    <location>
        <begin position="94"/>
        <end position="115"/>
    </location>
</feature>
<proteinExistence type="inferred from homology"/>
<feature type="region of interest" description="Disordered" evidence="10">
    <location>
        <begin position="544"/>
        <end position="564"/>
    </location>
</feature>
<evidence type="ECO:0000313" key="12">
    <source>
        <dbReference type="EMBL" id="KAE8763550.1"/>
    </source>
</evidence>
<keyword evidence="6" id="KW-0408">Iron</keyword>
<keyword evidence="12" id="KW-0032">Aminotransferase</keyword>
<dbReference type="GO" id="GO:0031071">
    <property type="term" value="F:cysteine desulfurase activity"/>
    <property type="evidence" value="ECO:0007669"/>
    <property type="project" value="UniProtKB-EC"/>
</dbReference>
<keyword evidence="4" id="KW-0479">Metal-binding</keyword>
<comment type="similarity">
    <text evidence="2">Belongs to the class-V pyridoxal-phosphate-dependent aminotransferase family. NifS/IscS subfamily.</text>
</comment>
<evidence type="ECO:0000256" key="1">
    <source>
        <dbReference type="ARBA" id="ARBA00001933"/>
    </source>
</evidence>
<evidence type="ECO:0000256" key="4">
    <source>
        <dbReference type="ARBA" id="ARBA00022723"/>
    </source>
</evidence>